<name>A0A2P2JEI1_RHIMU</name>
<sequence length="96" mass="11038">MDPSEDHAMRNIEPSCPTSLLIWAALCCCNSSCVELERVLPEYISCSRELVKDLASFSRTNFHTMISLYMVPEAIRRVSRLSPQNRMEYKRHLSGD</sequence>
<proteinExistence type="predicted"/>
<dbReference type="AlphaFoldDB" id="A0A2P2JEI1"/>
<evidence type="ECO:0000313" key="1">
    <source>
        <dbReference type="EMBL" id="MBW91850.1"/>
    </source>
</evidence>
<reference evidence="1" key="1">
    <citation type="submission" date="2018-02" db="EMBL/GenBank/DDBJ databases">
        <title>Rhizophora mucronata_Transcriptome.</title>
        <authorList>
            <person name="Meera S.P."/>
            <person name="Sreeshan A."/>
            <person name="Augustine A."/>
        </authorList>
    </citation>
    <scope>NUCLEOTIDE SEQUENCE</scope>
    <source>
        <tissue evidence="1">Leaf</tissue>
    </source>
</reference>
<dbReference type="EMBL" id="GGEC01011367">
    <property type="protein sequence ID" value="MBW91850.1"/>
    <property type="molecule type" value="Transcribed_RNA"/>
</dbReference>
<organism evidence="1">
    <name type="scientific">Rhizophora mucronata</name>
    <name type="common">Asiatic mangrove</name>
    <dbReference type="NCBI Taxonomy" id="61149"/>
    <lineage>
        <taxon>Eukaryota</taxon>
        <taxon>Viridiplantae</taxon>
        <taxon>Streptophyta</taxon>
        <taxon>Embryophyta</taxon>
        <taxon>Tracheophyta</taxon>
        <taxon>Spermatophyta</taxon>
        <taxon>Magnoliopsida</taxon>
        <taxon>eudicotyledons</taxon>
        <taxon>Gunneridae</taxon>
        <taxon>Pentapetalae</taxon>
        <taxon>rosids</taxon>
        <taxon>fabids</taxon>
        <taxon>Malpighiales</taxon>
        <taxon>Rhizophoraceae</taxon>
        <taxon>Rhizophora</taxon>
    </lineage>
</organism>
<accession>A0A2P2JEI1</accession>
<protein>
    <submittedName>
        <fullName evidence="1">Uncharacterized protein LOC105109968 isoform X1</fullName>
    </submittedName>
</protein>